<comment type="caution">
    <text evidence="1">The sequence shown here is derived from an EMBL/GenBank/DDBJ whole genome shotgun (WGS) entry which is preliminary data.</text>
</comment>
<proteinExistence type="predicted"/>
<dbReference type="AlphaFoldDB" id="A0A8H4VSF9"/>
<reference evidence="1 2" key="1">
    <citation type="submission" date="2019-12" db="EMBL/GenBank/DDBJ databases">
        <authorList>
            <person name="Floudas D."/>
            <person name="Bentzer J."/>
            <person name="Ahren D."/>
            <person name="Johansson T."/>
            <person name="Persson P."/>
            <person name="Tunlid A."/>
        </authorList>
    </citation>
    <scope>NUCLEOTIDE SEQUENCE [LARGE SCALE GENOMIC DNA]</scope>
    <source>
        <strain evidence="1 2">CBS 102.39</strain>
    </source>
</reference>
<keyword evidence="2" id="KW-1185">Reference proteome</keyword>
<gene>
    <name evidence="1" type="ORF">D9613_009834</name>
</gene>
<evidence type="ECO:0000313" key="1">
    <source>
        <dbReference type="EMBL" id="KAF4618645.1"/>
    </source>
</evidence>
<dbReference type="EMBL" id="JAACJL010000017">
    <property type="protein sequence ID" value="KAF4618645.1"/>
    <property type="molecule type" value="Genomic_DNA"/>
</dbReference>
<sequence length="115" mass="12758">MSETAAESQATTPVEASPAWKTPVRNLTKALTKLQKLPYCTGTVPLEPDASKLFFEGQSNVQVIDFMNATNEDLVRLSLACQPASFGRDQQDVYDESYRKAGKLDVNHFSMLFNP</sequence>
<name>A0A8H4VSF9_9AGAR</name>
<evidence type="ECO:0000313" key="2">
    <source>
        <dbReference type="Proteomes" id="UP000521872"/>
    </source>
</evidence>
<organism evidence="1 2">
    <name type="scientific">Agrocybe pediades</name>
    <dbReference type="NCBI Taxonomy" id="84607"/>
    <lineage>
        <taxon>Eukaryota</taxon>
        <taxon>Fungi</taxon>
        <taxon>Dikarya</taxon>
        <taxon>Basidiomycota</taxon>
        <taxon>Agaricomycotina</taxon>
        <taxon>Agaricomycetes</taxon>
        <taxon>Agaricomycetidae</taxon>
        <taxon>Agaricales</taxon>
        <taxon>Agaricineae</taxon>
        <taxon>Strophariaceae</taxon>
        <taxon>Agrocybe</taxon>
    </lineage>
</organism>
<dbReference type="Proteomes" id="UP000521872">
    <property type="component" value="Unassembled WGS sequence"/>
</dbReference>
<accession>A0A8H4VSF9</accession>
<protein>
    <submittedName>
        <fullName evidence="1">Uncharacterized protein</fullName>
    </submittedName>
</protein>